<proteinExistence type="predicted"/>
<dbReference type="Proteomes" id="UP000176511">
    <property type="component" value="Unassembled WGS sequence"/>
</dbReference>
<dbReference type="Gene3D" id="3.30.930.10">
    <property type="entry name" value="Bira Bifunctional Protein, Domain 2"/>
    <property type="match status" value="1"/>
</dbReference>
<dbReference type="Pfam" id="PF03129">
    <property type="entry name" value="HGTP_anticodon"/>
    <property type="match status" value="1"/>
</dbReference>
<evidence type="ECO:0000259" key="2">
    <source>
        <dbReference type="Pfam" id="PF03129"/>
    </source>
</evidence>
<feature type="domain" description="Anticodon-binding" evidence="2">
    <location>
        <begin position="304"/>
        <end position="379"/>
    </location>
</feature>
<dbReference type="PANTHER" id="PTHR11476:SF7">
    <property type="entry name" value="HISTIDINE--TRNA LIGASE"/>
    <property type="match status" value="1"/>
</dbReference>
<accession>A0A1F6DKD6</accession>
<dbReference type="InterPro" id="IPR036621">
    <property type="entry name" value="Anticodon-bd_dom_sf"/>
</dbReference>
<reference evidence="3 4" key="1">
    <citation type="journal article" date="2016" name="Nat. Commun.">
        <title>Thousands of microbial genomes shed light on interconnected biogeochemical processes in an aquifer system.</title>
        <authorList>
            <person name="Anantharaman K."/>
            <person name="Brown C.T."/>
            <person name="Hug L.A."/>
            <person name="Sharon I."/>
            <person name="Castelle C.J."/>
            <person name="Probst A.J."/>
            <person name="Thomas B.C."/>
            <person name="Singh A."/>
            <person name="Wilkins M.J."/>
            <person name="Karaoz U."/>
            <person name="Brodie E.L."/>
            <person name="Williams K.H."/>
            <person name="Hubbard S.S."/>
            <person name="Banfield J.F."/>
        </authorList>
    </citation>
    <scope>NUCLEOTIDE SEQUENCE [LARGE SCALE GENOMIC DNA]</scope>
</reference>
<gene>
    <name evidence="3" type="ORF">A3C87_00695</name>
</gene>
<protein>
    <recommendedName>
        <fullName evidence="2">Anticodon-binding domain-containing protein</fullName>
    </recommendedName>
</protein>
<dbReference type="SUPFAM" id="SSF52954">
    <property type="entry name" value="Class II aaRS ABD-related"/>
    <property type="match status" value="1"/>
</dbReference>
<dbReference type="Gene3D" id="3.40.50.800">
    <property type="entry name" value="Anticodon-binding domain"/>
    <property type="match status" value="1"/>
</dbReference>
<evidence type="ECO:0000256" key="1">
    <source>
        <dbReference type="ARBA" id="ARBA00023146"/>
    </source>
</evidence>
<keyword evidence="1" id="KW-0030">Aminoacyl-tRNA synthetase</keyword>
<organism evidence="3 4">
    <name type="scientific">Candidatus Kaiserbacteria bacterium RIFCSPHIGHO2_02_FULL_49_34</name>
    <dbReference type="NCBI Taxonomy" id="1798491"/>
    <lineage>
        <taxon>Bacteria</taxon>
        <taxon>Candidatus Kaiseribacteriota</taxon>
    </lineage>
</organism>
<dbReference type="InterPro" id="IPR045864">
    <property type="entry name" value="aa-tRNA-synth_II/BPL/LPL"/>
</dbReference>
<dbReference type="GO" id="GO:0004812">
    <property type="term" value="F:aminoacyl-tRNA ligase activity"/>
    <property type="evidence" value="ECO:0007669"/>
    <property type="project" value="UniProtKB-KW"/>
</dbReference>
<dbReference type="STRING" id="1798491.A3C87_00695"/>
<dbReference type="SUPFAM" id="SSF55681">
    <property type="entry name" value="Class II aaRS and biotin synthetases"/>
    <property type="match status" value="1"/>
</dbReference>
<dbReference type="GO" id="GO:0006418">
    <property type="term" value="P:tRNA aminoacylation for protein translation"/>
    <property type="evidence" value="ECO:0007669"/>
    <property type="project" value="UniProtKB-ARBA"/>
</dbReference>
<dbReference type="InterPro" id="IPR004154">
    <property type="entry name" value="Anticodon-bd"/>
</dbReference>
<sequence>MTKAQVVNLTGHVNAVAQHFDFLPIAEHCARAAAFPSQKARAPKRPTDLPEHPRYRTLVKGIHDLYTHELNGRRGNHLFYTFDDAGRDGVTITFHAIDTTHTFADPLLIQVARSLLSQLGYEHRIRINMIGDSEAKRRFIKELADYFKRSGSQIPESIRSISTKDVLTAYRALLATNDDAAYTSPVSINHLNEKSRRSLRETLDYLDLSETPYEIDPRLTGDYDYHSGFLFTVDVAPTRETITSPCSVIGGSYDDYAHKHHDDRHSCASVTFRFTNHTEKPLPQKSTNGTTVALAAIGATPKLYSYGILDTLLAAGISAHHNPISLSLSDQLRHAQKNNVDIILIAGTHEANRKEVIIRDVRKEKQTTIPLEKLIKALNSCTS</sequence>
<comment type="caution">
    <text evidence="3">The sequence shown here is derived from an EMBL/GenBank/DDBJ whole genome shotgun (WGS) entry which is preliminary data.</text>
</comment>
<name>A0A1F6DKD6_9BACT</name>
<dbReference type="EMBL" id="MFLE01000014">
    <property type="protein sequence ID" value="OGG61899.1"/>
    <property type="molecule type" value="Genomic_DNA"/>
</dbReference>
<evidence type="ECO:0000313" key="3">
    <source>
        <dbReference type="EMBL" id="OGG61899.1"/>
    </source>
</evidence>
<keyword evidence="1" id="KW-0436">Ligase</keyword>
<dbReference type="AlphaFoldDB" id="A0A1F6DKD6"/>
<evidence type="ECO:0000313" key="4">
    <source>
        <dbReference type="Proteomes" id="UP000176511"/>
    </source>
</evidence>
<dbReference type="PANTHER" id="PTHR11476">
    <property type="entry name" value="HISTIDYL-TRNA SYNTHETASE"/>
    <property type="match status" value="1"/>
</dbReference>